<evidence type="ECO:0000313" key="4">
    <source>
        <dbReference type="Proteomes" id="UP001558613"/>
    </source>
</evidence>
<feature type="compositionally biased region" description="Basic and acidic residues" evidence="2">
    <location>
        <begin position="527"/>
        <end position="542"/>
    </location>
</feature>
<protein>
    <submittedName>
        <fullName evidence="3">Uncharacterized protein</fullName>
    </submittedName>
</protein>
<evidence type="ECO:0000313" key="3">
    <source>
        <dbReference type="EMBL" id="KAL1263302.1"/>
    </source>
</evidence>
<dbReference type="EMBL" id="JAYMGO010000013">
    <property type="protein sequence ID" value="KAL1263302.1"/>
    <property type="molecule type" value="Genomic_DNA"/>
</dbReference>
<dbReference type="InterPro" id="IPR010326">
    <property type="entry name" value="EXOC3/Sec6"/>
</dbReference>
<dbReference type="PANTHER" id="PTHR21292">
    <property type="entry name" value="EXOCYST COMPLEX COMPONENT SEC6-RELATED"/>
    <property type="match status" value="1"/>
</dbReference>
<feature type="region of interest" description="Disordered" evidence="2">
    <location>
        <begin position="527"/>
        <end position="553"/>
    </location>
</feature>
<proteinExistence type="inferred from homology"/>
<dbReference type="Gene3D" id="1.10.357.70">
    <property type="entry name" value="Exocyst complex component Sec6, C-terminal domain"/>
    <property type="match status" value="2"/>
</dbReference>
<accession>A0ABR3MDZ4</accession>
<evidence type="ECO:0000256" key="2">
    <source>
        <dbReference type="SAM" id="MobiDB-lite"/>
    </source>
</evidence>
<feature type="region of interest" description="Disordered" evidence="2">
    <location>
        <begin position="1"/>
        <end position="47"/>
    </location>
</feature>
<comment type="similarity">
    <text evidence="1">Belongs to the SEC6 family.</text>
</comment>
<feature type="compositionally biased region" description="Basic and acidic residues" evidence="2">
    <location>
        <begin position="16"/>
        <end position="35"/>
    </location>
</feature>
<sequence>MKRIRKLLGNKKTAGKKSEEHRLVEDKRPTHHTETTDGEQESTVDFGMPSGSGVDVSDETVLHILRTILSGQSNPPAMAKINFSKELHHKCLQEIDQSVENKFPSLPKVRPQGSQEEQTWDFLQRTQSMIYDEVLRLTPFLKDAGLLDHLKDNYSRHIFTNLDLLLNGDLSVKELFLILLWGKDLFFSSESKLTVYDPLLLTGGFERAKQKLLQKLKNYISTTLQNILHYDEEHGHTEDNSKETFNSVHIDVIQCLNCAILEAEKVGLTLMHAVQILCSGELHGFVQKYVDAENKRLKIQEENFVYLFRIINTCTQLRCYAKRITPDKNNSDVYSSTIHMLQKLEDNASSTVQKIMNSLAQDNLESYFKERNRHIDILMEAIQRKWASLPETASEIKAVVVKIAYDSVSKVYLECLMKTKFRNLEECWENAEEKIKEDVQYFHETFSDLNGIVAQENQLLQRMSEVIHSNEEDALKITCCDLFKDFPQESKQYVPGLLRWKGVLSERQVREVLDVVRENGLRKTRKGNEEKLLMKKTEKTDGEQASESSSQQSGVPDLIILDAEARNKIVLDTLRKILSDQSTPEDFDYAVEMSKTMSKLNSSFSQDWLCKYLQEIDQFVERHFPTLPAEGPQESKIPDFLKSAESMIYDEVHRLTPVLKNAGLLVHLMDSYSHHLFTKLDLLLNRDLSVKEIFCLLLWGKKVFFSPDSQHFLRVDDPLLLTGWFERAKGKLLPKLQNDISTTLQNILCYDEQHGHNEDSMDEETFIRVHLDVTQCLNAVIQSSKEFSHTLMCTAQTLCLKQLYRFVQEYVYAEKERLEKQQNLKKNSVLFRLISTCRQLRFFAPQLNNSDMNNSDILSEIICMLEELEDHVLSVVQKMMKHLAQASLRCYFEEEGDQINILTEAIKKQCASLPQTAVGKEIQEIFVNVANDCVSRVYLDCLMKSKFRRLEKRWGNVGEWIREDALNLHNTFTELNFSDEKRSSLLHRMSEVLLCNDVEALKITCCDLFRDFPQDSEQYLPGLLRWKMVLSEQQVKEVLDVRRLSLDNVEDMTFAYRRHEVVHNSSLVVDFRSRWPALFQVREISAEFRRITTLPLQTKIPVPTGSVL</sequence>
<dbReference type="InterPro" id="IPR042532">
    <property type="entry name" value="EXOC3/Sec6_C"/>
</dbReference>
<name>A0ABR3MDZ4_9TELE</name>
<dbReference type="Proteomes" id="UP001558613">
    <property type="component" value="Unassembled WGS sequence"/>
</dbReference>
<reference evidence="3 4" key="1">
    <citation type="submission" date="2023-09" db="EMBL/GenBank/DDBJ databases">
        <authorList>
            <person name="Wang M."/>
        </authorList>
    </citation>
    <scope>NUCLEOTIDE SEQUENCE [LARGE SCALE GENOMIC DNA]</scope>
    <source>
        <strain evidence="3">GT-2023</strain>
        <tissue evidence="3">Liver</tissue>
    </source>
</reference>
<comment type="caution">
    <text evidence="3">The sequence shown here is derived from an EMBL/GenBank/DDBJ whole genome shotgun (WGS) entry which is preliminary data.</text>
</comment>
<keyword evidence="4" id="KW-1185">Reference proteome</keyword>
<organism evidence="3 4">
    <name type="scientific">Cirrhinus molitorella</name>
    <name type="common">mud carp</name>
    <dbReference type="NCBI Taxonomy" id="172907"/>
    <lineage>
        <taxon>Eukaryota</taxon>
        <taxon>Metazoa</taxon>
        <taxon>Chordata</taxon>
        <taxon>Craniata</taxon>
        <taxon>Vertebrata</taxon>
        <taxon>Euteleostomi</taxon>
        <taxon>Actinopterygii</taxon>
        <taxon>Neopterygii</taxon>
        <taxon>Teleostei</taxon>
        <taxon>Ostariophysi</taxon>
        <taxon>Cypriniformes</taxon>
        <taxon>Cyprinidae</taxon>
        <taxon>Labeoninae</taxon>
        <taxon>Labeonini</taxon>
        <taxon>Cirrhinus</taxon>
    </lineage>
</organism>
<evidence type="ECO:0000256" key="1">
    <source>
        <dbReference type="ARBA" id="ARBA00009447"/>
    </source>
</evidence>
<feature type="compositionally biased region" description="Low complexity" evidence="2">
    <location>
        <begin position="543"/>
        <end position="553"/>
    </location>
</feature>
<gene>
    <name evidence="3" type="ORF">QQF64_006041</name>
</gene>
<dbReference type="PANTHER" id="PTHR21292:SF12">
    <property type="entry name" value="EXOCYST COMPLEX COMPONENT 3-LIKE PROTEIN"/>
    <property type="match status" value="1"/>
</dbReference>
<feature type="compositionally biased region" description="Basic residues" evidence="2">
    <location>
        <begin position="1"/>
        <end position="15"/>
    </location>
</feature>